<dbReference type="SUPFAM" id="SSF52091">
    <property type="entry name" value="SpoIIaa-like"/>
    <property type="match status" value="1"/>
</dbReference>
<dbReference type="Proteomes" id="UP000015351">
    <property type="component" value="Unassembled WGS sequence"/>
</dbReference>
<evidence type="ECO:0000256" key="1">
    <source>
        <dbReference type="ARBA" id="ARBA00009013"/>
    </source>
</evidence>
<evidence type="ECO:0000259" key="3">
    <source>
        <dbReference type="PROSITE" id="PS50801"/>
    </source>
</evidence>
<name>S9RV36_9RHOB</name>
<keyword evidence="5" id="KW-1185">Reference proteome</keyword>
<protein>
    <recommendedName>
        <fullName evidence="2">Anti-sigma factor antagonist</fullName>
    </recommendedName>
</protein>
<gene>
    <name evidence="4" type="ORF">thalar_03551</name>
</gene>
<dbReference type="PANTHER" id="PTHR33495">
    <property type="entry name" value="ANTI-SIGMA FACTOR ANTAGONIST TM_1081-RELATED-RELATED"/>
    <property type="match status" value="1"/>
</dbReference>
<dbReference type="STRING" id="1123360.thalar_03551"/>
<dbReference type="InterPro" id="IPR036513">
    <property type="entry name" value="STAS_dom_sf"/>
</dbReference>
<dbReference type="Pfam" id="PF01740">
    <property type="entry name" value="STAS"/>
    <property type="match status" value="1"/>
</dbReference>
<proteinExistence type="inferred from homology"/>
<dbReference type="PANTHER" id="PTHR33495:SF2">
    <property type="entry name" value="ANTI-SIGMA FACTOR ANTAGONIST TM_1081-RELATED"/>
    <property type="match status" value="1"/>
</dbReference>
<reference evidence="5" key="1">
    <citation type="journal article" date="2013" name="Stand. Genomic Sci.">
        <title>Genome sequence of the Litoreibacter arenae type strain (DSM 19593(T)), a member of the Roseobacter clade isolated from sea sand.</title>
        <authorList>
            <person name="Riedel T."/>
            <person name="Fiebig A."/>
            <person name="Petersen J."/>
            <person name="Gronow S."/>
            <person name="Kyrpides N.C."/>
            <person name="Goker M."/>
            <person name="Klenk H.P."/>
        </authorList>
    </citation>
    <scope>NUCLEOTIDE SEQUENCE [LARGE SCALE GENOMIC DNA]</scope>
    <source>
        <strain evidence="5">DSM 19593</strain>
    </source>
</reference>
<feature type="domain" description="STAS" evidence="3">
    <location>
        <begin position="21"/>
        <end position="109"/>
    </location>
</feature>
<dbReference type="PROSITE" id="PS50801">
    <property type="entry name" value="STAS"/>
    <property type="match status" value="1"/>
</dbReference>
<accession>S9RV36</accession>
<dbReference type="Gene3D" id="3.30.750.24">
    <property type="entry name" value="STAS domain"/>
    <property type="match status" value="1"/>
</dbReference>
<dbReference type="GO" id="GO:0043856">
    <property type="term" value="F:anti-sigma factor antagonist activity"/>
    <property type="evidence" value="ECO:0007669"/>
    <property type="project" value="InterPro"/>
</dbReference>
<evidence type="ECO:0000313" key="5">
    <source>
        <dbReference type="Proteomes" id="UP000015351"/>
    </source>
</evidence>
<comment type="similarity">
    <text evidence="1 2">Belongs to the anti-sigma-factor antagonist family.</text>
</comment>
<dbReference type="PATRIC" id="fig|1123360.3.peg.3518"/>
<dbReference type="EMBL" id="AONI01000015">
    <property type="protein sequence ID" value="EPX77824.1"/>
    <property type="molecule type" value="Genomic_DNA"/>
</dbReference>
<sequence length="117" mass="12272">MMQATETADGVLVLTVTAERIDAASAVHFKDGFRDATAAHGGRVVMDLAPVSFMDSSGLGAMVAALKSLGGRKLEICGLAPAVDKVFRLTRMDKVFIVHEQLDRALTQDGPEGADAA</sequence>
<dbReference type="InterPro" id="IPR002645">
    <property type="entry name" value="STAS_dom"/>
</dbReference>
<dbReference type="InterPro" id="IPR003658">
    <property type="entry name" value="Anti-sigma_ant"/>
</dbReference>
<dbReference type="NCBIfam" id="TIGR00377">
    <property type="entry name" value="ant_ant_sig"/>
    <property type="match status" value="1"/>
</dbReference>
<organism evidence="4 5">
    <name type="scientific">Litoreibacter arenae DSM 19593</name>
    <dbReference type="NCBI Taxonomy" id="1123360"/>
    <lineage>
        <taxon>Bacteria</taxon>
        <taxon>Pseudomonadati</taxon>
        <taxon>Pseudomonadota</taxon>
        <taxon>Alphaproteobacteria</taxon>
        <taxon>Rhodobacterales</taxon>
        <taxon>Roseobacteraceae</taxon>
        <taxon>Litoreibacter</taxon>
    </lineage>
</organism>
<evidence type="ECO:0000313" key="4">
    <source>
        <dbReference type="EMBL" id="EPX77824.1"/>
    </source>
</evidence>
<dbReference type="OrthoDB" id="9796076at2"/>
<dbReference type="eggNOG" id="COG1366">
    <property type="taxonomic scope" value="Bacteria"/>
</dbReference>
<dbReference type="RefSeq" id="WP_021102895.1">
    <property type="nucleotide sequence ID" value="NZ_KE557314.1"/>
</dbReference>
<evidence type="ECO:0000256" key="2">
    <source>
        <dbReference type="RuleBase" id="RU003749"/>
    </source>
</evidence>
<dbReference type="CDD" id="cd07043">
    <property type="entry name" value="STAS_anti-anti-sigma_factors"/>
    <property type="match status" value="1"/>
</dbReference>
<dbReference type="HOGENOM" id="CLU_115403_6_2_5"/>
<comment type="caution">
    <text evidence="4">The sequence shown here is derived from an EMBL/GenBank/DDBJ whole genome shotgun (WGS) entry which is preliminary data.</text>
</comment>
<dbReference type="AlphaFoldDB" id="S9RV36"/>